<dbReference type="InterPro" id="IPR011335">
    <property type="entry name" value="Restrct_endonuc-II-like"/>
</dbReference>
<keyword evidence="2" id="KW-0472">Membrane</keyword>
<evidence type="ECO:0000313" key="4">
    <source>
        <dbReference type="EMBL" id="MBF6024738.1"/>
    </source>
</evidence>
<keyword evidence="2" id="KW-0812">Transmembrane</keyword>
<comment type="caution">
    <text evidence="4">The sequence shown here is derived from an EMBL/GenBank/DDBJ whole genome shotgun (WGS) entry which is preliminary data.</text>
</comment>
<gene>
    <name evidence="4" type="ORF">IU514_11940</name>
</gene>
<keyword evidence="2" id="KW-1133">Transmembrane helix</keyword>
<keyword evidence="5" id="KW-1185">Reference proteome</keyword>
<dbReference type="InterPro" id="IPR007560">
    <property type="entry name" value="Restrct_endonuc_IV_Mrr"/>
</dbReference>
<protein>
    <submittedName>
        <fullName evidence="4">Restriction endonuclease</fullName>
    </submittedName>
</protein>
<reference evidence="4 5" key="1">
    <citation type="submission" date="2020-11" db="EMBL/GenBank/DDBJ databases">
        <title>Draft Genome Sequence and Secondary Metabolite Biosynthetic Potential of the Lysobacter niastensis Type strain DSM 18481.</title>
        <authorList>
            <person name="Turrini P."/>
            <person name="Artuso I."/>
            <person name="Tescari M."/>
            <person name="Lugli G.A."/>
            <person name="Frangipani E."/>
            <person name="Ventura M."/>
            <person name="Visca P."/>
        </authorList>
    </citation>
    <scope>NUCLEOTIDE SEQUENCE [LARGE SCALE GENOMIC DNA]</scope>
    <source>
        <strain evidence="4 5">DSM 18481</strain>
    </source>
</reference>
<feature type="compositionally biased region" description="Low complexity" evidence="1">
    <location>
        <begin position="205"/>
        <end position="233"/>
    </location>
</feature>
<name>A0ABS0B914_9GAMM</name>
<proteinExistence type="predicted"/>
<dbReference type="GO" id="GO:0004519">
    <property type="term" value="F:endonuclease activity"/>
    <property type="evidence" value="ECO:0007669"/>
    <property type="project" value="UniProtKB-KW"/>
</dbReference>
<dbReference type="EMBL" id="JADLZT010000006">
    <property type="protein sequence ID" value="MBF6024738.1"/>
    <property type="molecule type" value="Genomic_DNA"/>
</dbReference>
<keyword evidence="4" id="KW-0378">Hydrolase</keyword>
<feature type="domain" description="Restriction endonuclease type IV Mrr" evidence="3">
    <location>
        <begin position="43"/>
        <end position="149"/>
    </location>
</feature>
<dbReference type="Proteomes" id="UP001429984">
    <property type="component" value="Unassembled WGS sequence"/>
</dbReference>
<evidence type="ECO:0000259" key="3">
    <source>
        <dbReference type="Pfam" id="PF04471"/>
    </source>
</evidence>
<dbReference type="InterPro" id="IPR052906">
    <property type="entry name" value="Type_IV_Methyl-Rstrct_Enzyme"/>
</dbReference>
<dbReference type="Pfam" id="PF04471">
    <property type="entry name" value="Mrr_cat"/>
    <property type="match status" value="1"/>
</dbReference>
<dbReference type="PANTHER" id="PTHR30015:SF7">
    <property type="entry name" value="TYPE IV METHYL-DIRECTED RESTRICTION ENZYME ECOKMRR"/>
    <property type="match status" value="1"/>
</dbReference>
<evidence type="ECO:0000256" key="1">
    <source>
        <dbReference type="SAM" id="MobiDB-lite"/>
    </source>
</evidence>
<dbReference type="RefSeq" id="WP_194931336.1">
    <property type="nucleotide sequence ID" value="NZ_JADLZT010000006.1"/>
</dbReference>
<sequence>MLNGFSVTTALIIAVLLGVALTAYLWLVRRKQSEARAGIEALSAMRWREFSRLVIEALQPRGFVAESIEDAAERGLEADLRLNREGRLWLLSCKQGANYRITTPMVRELADGIRFHGAAGGILATPGTIEADARKAASGIELYDGNAVWTLVKPLLPPTLHNDLANQAQARTARETAIAWGAALILGFVLAAVLAALLARKPSQEPSAPAATEAAVAAPDAPAREAAAPAKSAVNGMTAPAPADPNREEFERNEVIRGVSAVPGIERVMWSTRSTLVVYLREDDGDPVNDICAVLERYETLRVSRLHLQPPAGSTRPVRFLQCRTF</sequence>
<evidence type="ECO:0000313" key="5">
    <source>
        <dbReference type="Proteomes" id="UP001429984"/>
    </source>
</evidence>
<feature type="region of interest" description="Disordered" evidence="1">
    <location>
        <begin position="205"/>
        <end position="245"/>
    </location>
</feature>
<keyword evidence="4" id="KW-0255">Endonuclease</keyword>
<accession>A0ABS0B914</accession>
<organism evidence="4 5">
    <name type="scientific">Lysobacter niastensis</name>
    <dbReference type="NCBI Taxonomy" id="380629"/>
    <lineage>
        <taxon>Bacteria</taxon>
        <taxon>Pseudomonadati</taxon>
        <taxon>Pseudomonadota</taxon>
        <taxon>Gammaproteobacteria</taxon>
        <taxon>Lysobacterales</taxon>
        <taxon>Lysobacteraceae</taxon>
        <taxon>Lysobacter</taxon>
    </lineage>
</organism>
<dbReference type="PANTHER" id="PTHR30015">
    <property type="entry name" value="MRR RESTRICTION SYSTEM PROTEIN"/>
    <property type="match status" value="1"/>
</dbReference>
<evidence type="ECO:0000256" key="2">
    <source>
        <dbReference type="SAM" id="Phobius"/>
    </source>
</evidence>
<feature type="transmembrane region" description="Helical" evidence="2">
    <location>
        <begin position="177"/>
        <end position="199"/>
    </location>
</feature>
<dbReference type="SUPFAM" id="SSF52980">
    <property type="entry name" value="Restriction endonuclease-like"/>
    <property type="match status" value="1"/>
</dbReference>
<keyword evidence="4" id="KW-0540">Nuclease</keyword>
<feature type="transmembrane region" description="Helical" evidence="2">
    <location>
        <begin position="6"/>
        <end position="27"/>
    </location>
</feature>